<comment type="caution">
    <text evidence="1">The sequence shown here is derived from an EMBL/GenBank/DDBJ whole genome shotgun (WGS) entry which is preliminary data.</text>
</comment>
<gene>
    <name evidence="1" type="ORF">ACFFHU_09525</name>
</gene>
<keyword evidence="2" id="KW-1185">Reference proteome</keyword>
<dbReference type="EMBL" id="JBHLUE010000005">
    <property type="protein sequence ID" value="MFC0564379.1"/>
    <property type="molecule type" value="Genomic_DNA"/>
</dbReference>
<organism evidence="1 2">
    <name type="scientific">Plantactinospora siamensis</name>
    <dbReference type="NCBI Taxonomy" id="555372"/>
    <lineage>
        <taxon>Bacteria</taxon>
        <taxon>Bacillati</taxon>
        <taxon>Actinomycetota</taxon>
        <taxon>Actinomycetes</taxon>
        <taxon>Micromonosporales</taxon>
        <taxon>Micromonosporaceae</taxon>
        <taxon>Plantactinospora</taxon>
    </lineage>
</organism>
<evidence type="ECO:0000313" key="1">
    <source>
        <dbReference type="EMBL" id="MFC0564379.1"/>
    </source>
</evidence>
<dbReference type="Proteomes" id="UP001589894">
    <property type="component" value="Unassembled WGS sequence"/>
</dbReference>
<dbReference type="RefSeq" id="WP_377337379.1">
    <property type="nucleotide sequence ID" value="NZ_JBHLUE010000005.1"/>
</dbReference>
<protein>
    <submittedName>
        <fullName evidence="1">Uncharacterized protein</fullName>
    </submittedName>
</protein>
<sequence length="359" mass="39652">MTKDWPLLTEAEALSCAGDRPQVLPAEGVTYVVGSAATLVIVHGGGPRHSIVRNFDTLVLREPFPAPAELGLESKLPVLGFAQIANSYVPLGRLGRTVSQHRPAEANDGPRSRDIALRWSRFDLEDRLPFDLLDQIRPTPQEPLPDLHWMDSLPHDPVTALQRFVADWYADVPPATCTTHPPDRPLPGPLLDFYRAAAGRQDVLGRFNRILRPHELEDEPDGMIVFATENQGAFVALIDPTEPDPTVHYDGLDAEQEREPLSGFLLQFLLTEVAYSSPFTGYATVTPQQAQHLIAPLEPVPLRAMRWTADPTRHYVAPGLVVSTIPLPDGAVEVCAGTRRRCALKPLREPGFAWENFDG</sequence>
<name>A0ABV6NVC5_9ACTN</name>
<proteinExistence type="predicted"/>
<evidence type="ECO:0000313" key="2">
    <source>
        <dbReference type="Proteomes" id="UP001589894"/>
    </source>
</evidence>
<reference evidence="1 2" key="1">
    <citation type="submission" date="2024-09" db="EMBL/GenBank/DDBJ databases">
        <authorList>
            <person name="Sun Q."/>
            <person name="Mori K."/>
        </authorList>
    </citation>
    <scope>NUCLEOTIDE SEQUENCE [LARGE SCALE GENOMIC DNA]</scope>
    <source>
        <strain evidence="1 2">TBRC 2205</strain>
    </source>
</reference>
<accession>A0ABV6NVC5</accession>